<keyword evidence="7" id="KW-0206">Cytoskeleton</keyword>
<comment type="similarity">
    <text evidence="2">Belongs to the RIB43A family.</text>
</comment>
<dbReference type="PANTHER" id="PTHR14517">
    <property type="entry name" value="RIB43A-RELATED"/>
    <property type="match status" value="1"/>
</dbReference>
<keyword evidence="5 10" id="KW-0175">Coiled coil</keyword>
<comment type="subunit">
    <text evidence="9">Microtubule inner protein component of sperm flagellar doublet microtubules.</text>
</comment>
<dbReference type="AlphaFoldDB" id="A0A8S4FT75"/>
<evidence type="ECO:0000256" key="8">
    <source>
        <dbReference type="ARBA" id="ARBA00023273"/>
    </source>
</evidence>
<accession>A0A8S4FT75</accession>
<keyword evidence="6" id="KW-0969">Cilium</keyword>
<keyword evidence="3" id="KW-0963">Cytoplasm</keyword>
<dbReference type="InterPro" id="IPR008805">
    <property type="entry name" value="RIB43A"/>
</dbReference>
<evidence type="ECO:0000256" key="2">
    <source>
        <dbReference type="ARBA" id="ARBA00006875"/>
    </source>
</evidence>
<evidence type="ECO:0000256" key="5">
    <source>
        <dbReference type="ARBA" id="ARBA00023054"/>
    </source>
</evidence>
<keyword evidence="4" id="KW-0282">Flagellum</keyword>
<keyword evidence="12" id="KW-1185">Reference proteome</keyword>
<evidence type="ECO:0000313" key="11">
    <source>
        <dbReference type="EMBL" id="CAG9130374.1"/>
    </source>
</evidence>
<organism evidence="11 12">
    <name type="scientific">Plutella xylostella</name>
    <name type="common">Diamondback moth</name>
    <name type="synonym">Plutella maculipennis</name>
    <dbReference type="NCBI Taxonomy" id="51655"/>
    <lineage>
        <taxon>Eukaryota</taxon>
        <taxon>Metazoa</taxon>
        <taxon>Ecdysozoa</taxon>
        <taxon>Arthropoda</taxon>
        <taxon>Hexapoda</taxon>
        <taxon>Insecta</taxon>
        <taxon>Pterygota</taxon>
        <taxon>Neoptera</taxon>
        <taxon>Endopterygota</taxon>
        <taxon>Lepidoptera</taxon>
        <taxon>Glossata</taxon>
        <taxon>Ditrysia</taxon>
        <taxon>Yponomeutoidea</taxon>
        <taxon>Plutellidae</taxon>
        <taxon>Plutella</taxon>
    </lineage>
</organism>
<dbReference type="EMBL" id="CAJHNJ030000041">
    <property type="protein sequence ID" value="CAG9130374.1"/>
    <property type="molecule type" value="Genomic_DNA"/>
</dbReference>
<gene>
    <name evidence="11" type="ORF">PLXY2_LOCUS9864</name>
</gene>
<evidence type="ECO:0000256" key="9">
    <source>
        <dbReference type="ARBA" id="ARBA00046435"/>
    </source>
</evidence>
<comment type="caution">
    <text evidence="11">The sequence shown here is derived from an EMBL/GenBank/DDBJ whole genome shotgun (WGS) entry which is preliminary data.</text>
</comment>
<evidence type="ECO:0000256" key="1">
    <source>
        <dbReference type="ARBA" id="ARBA00004611"/>
    </source>
</evidence>
<name>A0A8S4FT75_PLUXY</name>
<dbReference type="Pfam" id="PF05914">
    <property type="entry name" value="RIB43A"/>
    <property type="match status" value="1"/>
</dbReference>
<evidence type="ECO:0000256" key="3">
    <source>
        <dbReference type="ARBA" id="ARBA00022490"/>
    </source>
</evidence>
<evidence type="ECO:0000256" key="10">
    <source>
        <dbReference type="SAM" id="Coils"/>
    </source>
</evidence>
<evidence type="ECO:0000313" key="12">
    <source>
        <dbReference type="Proteomes" id="UP000653454"/>
    </source>
</evidence>
<evidence type="ECO:0000256" key="4">
    <source>
        <dbReference type="ARBA" id="ARBA00022846"/>
    </source>
</evidence>
<proteinExistence type="inferred from homology"/>
<protein>
    <submittedName>
        <fullName evidence="11">(diamondback moth) hypothetical protein</fullName>
    </submittedName>
</protein>
<comment type="subcellular location">
    <subcellularLocation>
        <location evidence="1">Cytoplasm</location>
        <location evidence="1">Cytoskeleton</location>
        <location evidence="1">Flagellum axoneme</location>
    </subcellularLocation>
</comment>
<feature type="coiled-coil region" evidence="10">
    <location>
        <begin position="127"/>
        <end position="154"/>
    </location>
</feature>
<evidence type="ECO:0000256" key="7">
    <source>
        <dbReference type="ARBA" id="ARBA00023212"/>
    </source>
</evidence>
<keyword evidence="8" id="KW-0966">Cell projection</keyword>
<dbReference type="PANTHER" id="PTHR14517:SF6">
    <property type="entry name" value="RE41410P"/>
    <property type="match status" value="1"/>
</dbReference>
<reference evidence="11" key="1">
    <citation type="submission" date="2020-11" db="EMBL/GenBank/DDBJ databases">
        <authorList>
            <person name="Whiteford S."/>
        </authorList>
    </citation>
    <scope>NUCLEOTIDE SEQUENCE</scope>
</reference>
<evidence type="ECO:0000256" key="6">
    <source>
        <dbReference type="ARBA" id="ARBA00023069"/>
    </source>
</evidence>
<dbReference type="Proteomes" id="UP000653454">
    <property type="component" value="Unassembled WGS sequence"/>
</dbReference>
<sequence>MYSVPHVHGFRLHKLKAAEKKQLEDIIKEQEEADNTAEMYNHLTSDMLTENPDVAKSALGTNRAIGYMYKGMNQEQLKKFHEAQKEQMIAAKAKRDEEAKTEAEWQALSNSIQREVASLDLEDKRKRRELARQLMEENQLLALQQKEKEKYMREVVNNNAPTEEYYAQFNTTTR</sequence>